<keyword evidence="4" id="KW-0520">NAD</keyword>
<evidence type="ECO:0000256" key="1">
    <source>
        <dbReference type="ARBA" id="ARBA00022737"/>
    </source>
</evidence>
<dbReference type="SMART" id="SM00255">
    <property type="entry name" value="TIR"/>
    <property type="match status" value="1"/>
</dbReference>
<dbReference type="Gene3D" id="3.40.50.10140">
    <property type="entry name" value="Toll/interleukin-1 receptor homology (TIR) domain"/>
    <property type="match status" value="1"/>
</dbReference>
<dbReference type="Pfam" id="PF01582">
    <property type="entry name" value="TIR"/>
    <property type="match status" value="1"/>
</dbReference>
<dbReference type="Proteomes" id="UP000030689">
    <property type="component" value="Unassembled WGS sequence"/>
</dbReference>
<dbReference type="PANTHER" id="PTHR11017">
    <property type="entry name" value="LEUCINE-RICH REPEAT-CONTAINING PROTEIN"/>
    <property type="match status" value="1"/>
</dbReference>
<evidence type="ECO:0000256" key="2">
    <source>
        <dbReference type="ARBA" id="ARBA00022801"/>
    </source>
</evidence>
<dbReference type="SUPFAM" id="SSF52540">
    <property type="entry name" value="P-loop containing nucleoside triphosphate hydrolases"/>
    <property type="match status" value="1"/>
</dbReference>
<dbReference type="InterPro" id="IPR000157">
    <property type="entry name" value="TIR_dom"/>
</dbReference>
<proteinExistence type="predicted"/>
<dbReference type="GO" id="GO:0006952">
    <property type="term" value="P:defense response"/>
    <property type="evidence" value="ECO:0007669"/>
    <property type="project" value="UniProtKB-KW"/>
</dbReference>
<keyword evidence="3" id="KW-0611">Plant defense</keyword>
<dbReference type="FunFam" id="3.40.50.10140:FF:000007">
    <property type="entry name" value="Disease resistance protein (TIR-NBS-LRR class)"/>
    <property type="match status" value="1"/>
</dbReference>
<gene>
    <name evidence="6" type="ORF">EUTSA_v10000509mg</name>
</gene>
<keyword evidence="7" id="KW-1185">Reference proteome</keyword>
<keyword evidence="1" id="KW-0677">Repeat</keyword>
<keyword evidence="2" id="KW-0378">Hydrolase</keyword>
<dbReference type="GO" id="GO:0007165">
    <property type="term" value="P:signal transduction"/>
    <property type="evidence" value="ECO:0007669"/>
    <property type="project" value="InterPro"/>
</dbReference>
<reference evidence="6 7" key="1">
    <citation type="journal article" date="2013" name="Front. Plant Sci.">
        <title>The Reference Genome of the Halophytic Plant Eutrema salsugineum.</title>
        <authorList>
            <person name="Yang R."/>
            <person name="Jarvis D.E."/>
            <person name="Chen H."/>
            <person name="Beilstein M.A."/>
            <person name="Grimwood J."/>
            <person name="Jenkins J."/>
            <person name="Shu S."/>
            <person name="Prochnik S."/>
            <person name="Xin M."/>
            <person name="Ma C."/>
            <person name="Schmutz J."/>
            <person name="Wing R.A."/>
            <person name="Mitchell-Olds T."/>
            <person name="Schumaker K.S."/>
            <person name="Wang X."/>
        </authorList>
    </citation>
    <scope>NUCLEOTIDE SEQUENCE [LARGE SCALE GENOMIC DNA]</scope>
</reference>
<dbReference type="FunFam" id="3.40.50.300:FF:001002">
    <property type="entry name" value="Disease resistance protein (TIR-NBS-LRR class)"/>
    <property type="match status" value="1"/>
</dbReference>
<feature type="non-terminal residue" evidence="6">
    <location>
        <position position="409"/>
    </location>
</feature>
<dbReference type="STRING" id="72664.V4LVY3"/>
<dbReference type="GO" id="GO:0016787">
    <property type="term" value="F:hydrolase activity"/>
    <property type="evidence" value="ECO:0007669"/>
    <property type="project" value="UniProtKB-KW"/>
</dbReference>
<dbReference type="InterPro" id="IPR002182">
    <property type="entry name" value="NB-ARC"/>
</dbReference>
<evidence type="ECO:0000313" key="7">
    <source>
        <dbReference type="Proteomes" id="UP000030689"/>
    </source>
</evidence>
<dbReference type="OMA" id="ICDIYHV"/>
<dbReference type="Gene3D" id="1.10.8.430">
    <property type="entry name" value="Helical domain of apoptotic protease-activating factors"/>
    <property type="match status" value="1"/>
</dbReference>
<organism evidence="6 7">
    <name type="scientific">Eutrema salsugineum</name>
    <name type="common">Saltwater cress</name>
    <name type="synonym">Sisymbrium salsugineum</name>
    <dbReference type="NCBI Taxonomy" id="72664"/>
    <lineage>
        <taxon>Eukaryota</taxon>
        <taxon>Viridiplantae</taxon>
        <taxon>Streptophyta</taxon>
        <taxon>Embryophyta</taxon>
        <taxon>Tracheophyta</taxon>
        <taxon>Spermatophyta</taxon>
        <taxon>Magnoliopsida</taxon>
        <taxon>eudicotyledons</taxon>
        <taxon>Gunneridae</taxon>
        <taxon>Pentapetalae</taxon>
        <taxon>rosids</taxon>
        <taxon>malvids</taxon>
        <taxon>Brassicales</taxon>
        <taxon>Brassicaceae</taxon>
        <taxon>Eutremeae</taxon>
        <taxon>Eutrema</taxon>
    </lineage>
</organism>
<dbReference type="AlphaFoldDB" id="V4LVY3"/>
<protein>
    <recommendedName>
        <fullName evidence="5">TIR domain-containing protein</fullName>
    </recommendedName>
</protein>
<dbReference type="InterPro" id="IPR035897">
    <property type="entry name" value="Toll_tir_struct_dom_sf"/>
</dbReference>
<evidence type="ECO:0000313" key="6">
    <source>
        <dbReference type="EMBL" id="ESQ46667.1"/>
    </source>
</evidence>
<evidence type="ECO:0000259" key="5">
    <source>
        <dbReference type="PROSITE" id="PS50104"/>
    </source>
</evidence>
<sequence>MASPSHYPLLISHYPLLTFPNSSPMVMAFKPRNYKINVFSSFHGPDVRKTLLSHMREQFKRTGITLFDDQEIERSAIIAPSLIEAIRESRISIVILSKKYASSSWCLDELVEILECKKAGQIVMTIFYGVDPSDIRKQAGEFGIAFNETYAHKTDKKRQKWSKALNDVGNIAGEDFLKWDNEAIMIKKIARDISDKLNATPSKDFDGMVGLTAHLRDMQSLLHLDYKDGAMTVGICGPAGIGKTTIARALYSRLSFSFQLTCFMDNLRGSYHSGLDEYGLKLCLQEQLLSKILNQNDIRISHLGVIKERLRGHKMLIILDDVNNIKQLEALANETTWFGPGSKIIQHGINNTYHVGYPHDHGFEVLAKRIIELCGKLPLGLCVVGSSLRGKKEHKWKDLINSSLISHLM</sequence>
<dbReference type="Gramene" id="ESQ46667">
    <property type="protein sequence ID" value="ESQ46667"/>
    <property type="gene ID" value="EUTSA_v10000509mg"/>
</dbReference>
<dbReference type="KEGG" id="eus:EUTSA_v10000509mg"/>
<dbReference type="InterPro" id="IPR042197">
    <property type="entry name" value="Apaf_helical"/>
</dbReference>
<evidence type="ECO:0000256" key="3">
    <source>
        <dbReference type="ARBA" id="ARBA00022821"/>
    </source>
</evidence>
<dbReference type="SUPFAM" id="SSF52200">
    <property type="entry name" value="Toll/Interleukin receptor TIR domain"/>
    <property type="match status" value="1"/>
</dbReference>
<accession>V4LVY3</accession>
<dbReference type="Gene3D" id="3.40.50.300">
    <property type="entry name" value="P-loop containing nucleotide triphosphate hydrolases"/>
    <property type="match status" value="1"/>
</dbReference>
<dbReference type="InterPro" id="IPR044974">
    <property type="entry name" value="Disease_R_plants"/>
</dbReference>
<dbReference type="PANTHER" id="PTHR11017:SF418">
    <property type="entry name" value="DISEASE RESISTANCE PROTEIN (TIR-NBS-LRR CLASS) FAMILY-RELATED"/>
    <property type="match status" value="1"/>
</dbReference>
<dbReference type="Pfam" id="PF00931">
    <property type="entry name" value="NB-ARC"/>
    <property type="match status" value="1"/>
</dbReference>
<name>V4LVY3_EUTSA</name>
<dbReference type="GO" id="GO:0043531">
    <property type="term" value="F:ADP binding"/>
    <property type="evidence" value="ECO:0007669"/>
    <property type="project" value="InterPro"/>
</dbReference>
<dbReference type="PRINTS" id="PR00364">
    <property type="entry name" value="DISEASERSIST"/>
</dbReference>
<dbReference type="EMBL" id="KI517426">
    <property type="protein sequence ID" value="ESQ46667.1"/>
    <property type="molecule type" value="Genomic_DNA"/>
</dbReference>
<dbReference type="PROSITE" id="PS50104">
    <property type="entry name" value="TIR"/>
    <property type="match status" value="1"/>
</dbReference>
<dbReference type="InterPro" id="IPR027417">
    <property type="entry name" value="P-loop_NTPase"/>
</dbReference>
<feature type="domain" description="TIR" evidence="5">
    <location>
        <begin position="34"/>
        <end position="197"/>
    </location>
</feature>
<evidence type="ECO:0000256" key="4">
    <source>
        <dbReference type="ARBA" id="ARBA00023027"/>
    </source>
</evidence>